<feature type="transmembrane region" description="Helical" evidence="17">
    <location>
        <begin position="419"/>
        <end position="441"/>
    </location>
</feature>
<evidence type="ECO:0000256" key="8">
    <source>
        <dbReference type="ARBA" id="ARBA00022792"/>
    </source>
</evidence>
<dbReference type="GeneID" id="27923097"/>
<evidence type="ECO:0000259" key="19">
    <source>
        <dbReference type="Pfam" id="PF00662"/>
    </source>
</evidence>
<dbReference type="GO" id="GO:0015990">
    <property type="term" value="P:electron transport coupled proton transport"/>
    <property type="evidence" value="ECO:0007669"/>
    <property type="project" value="TreeGrafter"/>
</dbReference>
<comment type="subcellular location">
    <subcellularLocation>
        <location evidence="2">Mitochondrion inner membrane</location>
        <topology evidence="2">Multi-pass membrane protein</topology>
    </subcellularLocation>
</comment>
<dbReference type="GO" id="GO:0003954">
    <property type="term" value="F:NADH dehydrogenase activity"/>
    <property type="evidence" value="ECO:0007669"/>
    <property type="project" value="TreeGrafter"/>
</dbReference>
<feature type="transmembrane region" description="Helical" evidence="17">
    <location>
        <begin position="271"/>
        <end position="291"/>
    </location>
</feature>
<name>A0A172QHP4_9NEOP</name>
<dbReference type="GO" id="GO:0042773">
    <property type="term" value="P:ATP synthesis coupled electron transport"/>
    <property type="evidence" value="ECO:0007669"/>
    <property type="project" value="InterPro"/>
</dbReference>
<evidence type="ECO:0000313" key="21">
    <source>
        <dbReference type="EMBL" id="AND97217.1"/>
    </source>
</evidence>
<dbReference type="AlphaFoldDB" id="A0A172QHP4"/>
<dbReference type="Pfam" id="PF00361">
    <property type="entry name" value="Proton_antipo_M"/>
    <property type="match status" value="1"/>
</dbReference>
<comment type="catalytic activity">
    <reaction evidence="16 17">
        <text>a ubiquinone + NADH + 5 H(+)(in) = a ubiquinol + NAD(+) + 4 H(+)(out)</text>
        <dbReference type="Rhea" id="RHEA:29091"/>
        <dbReference type="Rhea" id="RHEA-COMP:9565"/>
        <dbReference type="Rhea" id="RHEA-COMP:9566"/>
        <dbReference type="ChEBI" id="CHEBI:15378"/>
        <dbReference type="ChEBI" id="CHEBI:16389"/>
        <dbReference type="ChEBI" id="CHEBI:17976"/>
        <dbReference type="ChEBI" id="CHEBI:57540"/>
        <dbReference type="ChEBI" id="CHEBI:57945"/>
        <dbReference type="EC" id="7.1.1.2"/>
    </reaction>
</comment>
<feature type="domain" description="NADH-Ubiquinone oxidoreductase (complex I) chain 5 N-terminal" evidence="19">
    <location>
        <begin position="42"/>
        <end position="89"/>
    </location>
</feature>
<evidence type="ECO:0000259" key="18">
    <source>
        <dbReference type="Pfam" id="PF00361"/>
    </source>
</evidence>
<dbReference type="Pfam" id="PF00662">
    <property type="entry name" value="Proton_antipo_N"/>
    <property type="match status" value="1"/>
</dbReference>
<feature type="transmembrane region" description="Helical" evidence="17">
    <location>
        <begin position="86"/>
        <end position="105"/>
    </location>
</feature>
<feature type="transmembrane region" description="Helical" evidence="17">
    <location>
        <begin position="332"/>
        <end position="357"/>
    </location>
</feature>
<dbReference type="RefSeq" id="YP_009255744.1">
    <property type="nucleotide sequence ID" value="NC_030266.1"/>
</dbReference>
<evidence type="ECO:0000256" key="5">
    <source>
        <dbReference type="ARBA" id="ARBA00022448"/>
    </source>
</evidence>
<feature type="transmembrane region" description="Helical" evidence="17">
    <location>
        <begin position="183"/>
        <end position="205"/>
    </location>
</feature>
<keyword evidence="11 17" id="KW-1133">Transmembrane helix</keyword>
<feature type="transmembrane region" description="Helical" evidence="17">
    <location>
        <begin position="242"/>
        <end position="264"/>
    </location>
</feature>
<feature type="transmembrane region" description="Helical" evidence="17">
    <location>
        <begin position="555"/>
        <end position="572"/>
    </location>
</feature>
<evidence type="ECO:0000256" key="3">
    <source>
        <dbReference type="ARBA" id="ARBA00012944"/>
    </source>
</evidence>
<evidence type="ECO:0000256" key="4">
    <source>
        <dbReference type="ARBA" id="ARBA00021096"/>
    </source>
</evidence>
<gene>
    <name evidence="21" type="primary">ND5</name>
</gene>
<keyword evidence="15 17" id="KW-0472">Membrane</keyword>
<dbReference type="PANTHER" id="PTHR42829">
    <property type="entry name" value="NADH-UBIQUINONE OXIDOREDUCTASE CHAIN 5"/>
    <property type="match status" value="1"/>
</dbReference>
<feature type="transmembrane region" description="Helical" evidence="17">
    <location>
        <begin position="453"/>
        <end position="473"/>
    </location>
</feature>
<dbReference type="GO" id="GO:0005743">
    <property type="term" value="C:mitochondrial inner membrane"/>
    <property type="evidence" value="ECO:0007669"/>
    <property type="project" value="UniProtKB-SubCell"/>
</dbReference>
<accession>A0A172QHP4</accession>
<evidence type="ECO:0000256" key="6">
    <source>
        <dbReference type="ARBA" id="ARBA00022660"/>
    </source>
</evidence>
<evidence type="ECO:0000256" key="17">
    <source>
        <dbReference type="RuleBase" id="RU003404"/>
    </source>
</evidence>
<feature type="transmembrane region" description="Helical" evidence="17">
    <location>
        <begin position="303"/>
        <end position="320"/>
    </location>
</feature>
<keyword evidence="7 17" id="KW-0812">Transmembrane</keyword>
<feature type="transmembrane region" description="Helical" evidence="17">
    <location>
        <begin position="377"/>
        <end position="398"/>
    </location>
</feature>
<evidence type="ECO:0000256" key="11">
    <source>
        <dbReference type="ARBA" id="ARBA00022989"/>
    </source>
</evidence>
<comment type="function">
    <text evidence="1">Core subunit of the mitochondrial membrane respiratory chain NADH dehydrogenase (Complex I) that is believed to belong to the minimal assembly required for catalysis. Complex I functions in the transfer of electrons from NADH to the respiratory chain. The immediate electron acceptor for the enzyme is believed to be ubiquinone.</text>
</comment>
<feature type="transmembrane region" description="Helical" evidence="17">
    <location>
        <begin position="7"/>
        <end position="28"/>
    </location>
</feature>
<dbReference type="Pfam" id="PF06455">
    <property type="entry name" value="NADH5_C"/>
    <property type="match status" value="1"/>
</dbReference>
<dbReference type="GO" id="GO:0008137">
    <property type="term" value="F:NADH dehydrogenase (ubiquinone) activity"/>
    <property type="evidence" value="ECO:0007669"/>
    <property type="project" value="UniProtKB-EC"/>
</dbReference>
<evidence type="ECO:0000256" key="15">
    <source>
        <dbReference type="ARBA" id="ARBA00023136"/>
    </source>
</evidence>
<dbReference type="InterPro" id="IPR001516">
    <property type="entry name" value="Proton_antipo_N"/>
</dbReference>
<keyword evidence="10" id="KW-0249">Electron transport</keyword>
<keyword evidence="13 17" id="KW-0830">Ubiquinone</keyword>
<dbReference type="PRINTS" id="PR01434">
    <property type="entry name" value="NADHDHGNASE5"/>
</dbReference>
<evidence type="ECO:0000256" key="10">
    <source>
        <dbReference type="ARBA" id="ARBA00022982"/>
    </source>
</evidence>
<sequence length="573" mass="65690">MYLSLCFISFFSLLLFSLLSFMFSMFFIMNDLIYFIEWEIVSLNSSSIVMTLLLDWMSLLFMSFVTLISSLVILYSEDYMSGDLTLNRFIFLVLMFVLSMMFLIISPNLISILLGWDGLGLVSYCLVIYYQNVKSYNAGMLTALSNRVGDVALLMAIAWMLNFGSWNYIYYLDCMMNNFELSLISFLVVLAGMTKSAQIPFSAWLPAAMAAPTPVSALVHSSTLVTAGVYLLIRFSKAFPNWLMMFLLVISVLTMFMSGLGANFEYDLKKIIALSTLSQLGLMMSILSLGFSDLAFFHLLTHALFKALLFMCAGMVIHNVKNFQDIRFMGNLSLFMPLTSACFMVSNFALCGMPFLAGFYSKDMILEVVSMSNLNMFMYFLYFFSTGLTVCYSFRLFYYVLWGDFNLVPMFKLSEESWMMIYGMLGLMIFAVIGGSMLNWMIFLTPYFICLPFFMKIMPILVSVLGLWLGSILFKYSLNYYFNLFKYYSVIIFSGSMWFMPLIFTKGVSKLPLTIGLSSIKYIDLGWSEYFGAQNLYYVLMKLSGISQWFQINDLKSYLVIFLIALILMMFII</sequence>
<feature type="transmembrane region" description="Helical" evidence="17">
    <location>
        <begin position="485"/>
        <end position="504"/>
    </location>
</feature>
<dbReference type="EMBL" id="KU201318">
    <property type="protein sequence ID" value="AND97217.1"/>
    <property type="molecule type" value="Genomic_DNA"/>
</dbReference>
<dbReference type="InterPro" id="IPR010934">
    <property type="entry name" value="NADH_DH_su5_C"/>
</dbReference>
<proteinExistence type="inferred from homology"/>
<comment type="similarity">
    <text evidence="17">Belongs to the complex I subunit 5 family.</text>
</comment>
<evidence type="ECO:0000256" key="2">
    <source>
        <dbReference type="ARBA" id="ARBA00004448"/>
    </source>
</evidence>
<dbReference type="InterPro" id="IPR001750">
    <property type="entry name" value="ND/Mrp_TM"/>
</dbReference>
<keyword evidence="14 17" id="KW-0496">Mitochondrion</keyword>
<feature type="transmembrane region" description="Helical" evidence="17">
    <location>
        <begin position="217"/>
        <end position="236"/>
    </location>
</feature>
<feature type="transmembrane region" description="Helical" evidence="17">
    <location>
        <begin position="151"/>
        <end position="171"/>
    </location>
</feature>
<keyword evidence="8" id="KW-0999">Mitochondrion inner membrane</keyword>
<evidence type="ECO:0000256" key="16">
    <source>
        <dbReference type="ARBA" id="ARBA00049551"/>
    </source>
</evidence>
<dbReference type="CTD" id="4540"/>
<keyword evidence="5 17" id="KW-0813">Transport</keyword>
<evidence type="ECO:0000256" key="12">
    <source>
        <dbReference type="ARBA" id="ARBA00023027"/>
    </source>
</evidence>
<keyword evidence="12 17" id="KW-0520">NAD</keyword>
<dbReference type="PANTHER" id="PTHR42829:SF2">
    <property type="entry name" value="NADH-UBIQUINONE OXIDOREDUCTASE CHAIN 5"/>
    <property type="match status" value="1"/>
</dbReference>
<protein>
    <recommendedName>
        <fullName evidence="4 17">NADH-ubiquinone oxidoreductase chain 5</fullName>
        <ecNumber evidence="3 17">7.1.1.2</ecNumber>
    </recommendedName>
</protein>
<evidence type="ECO:0000256" key="1">
    <source>
        <dbReference type="ARBA" id="ARBA00003257"/>
    </source>
</evidence>
<evidence type="ECO:0000256" key="13">
    <source>
        <dbReference type="ARBA" id="ARBA00023075"/>
    </source>
</evidence>
<dbReference type="EC" id="7.1.1.2" evidence="3 17"/>
<dbReference type="InterPro" id="IPR003945">
    <property type="entry name" value="NU5C-like"/>
</dbReference>
<evidence type="ECO:0000256" key="14">
    <source>
        <dbReference type="ARBA" id="ARBA00023128"/>
    </source>
</evidence>
<evidence type="ECO:0000259" key="20">
    <source>
        <dbReference type="Pfam" id="PF06455"/>
    </source>
</evidence>
<feature type="domain" description="NADH:quinone oxidoreductase/Mrp antiporter transmembrane" evidence="18">
    <location>
        <begin position="106"/>
        <end position="388"/>
    </location>
</feature>
<feature type="domain" description="NADH dehydrogenase subunit 5 C-terminal" evidence="20">
    <location>
        <begin position="392"/>
        <end position="572"/>
    </location>
</feature>
<geneLocation type="mitochondrion" evidence="21"/>
<reference evidence="21" key="1">
    <citation type="journal article" date="2016" name="Sci. Rep.">
        <title>Mitochondrial genomes of praying mantises (Dictyoptera, Mantodea): rearrangement, duplication, and reassignment of tRNA genes.</title>
        <authorList>
            <person name="Ye F."/>
            <person name="Lan X.E."/>
            <person name="Zhu W.B."/>
            <person name="You P."/>
        </authorList>
    </citation>
    <scope>NUCLEOTIDE SEQUENCE</scope>
</reference>
<evidence type="ECO:0000256" key="7">
    <source>
        <dbReference type="ARBA" id="ARBA00022692"/>
    </source>
</evidence>
<organism evidence="21">
    <name type="scientific">Tenodera sinensis</name>
    <name type="common">Chinese praying mantis</name>
    <dbReference type="NCBI Taxonomy" id="406589"/>
    <lineage>
        <taxon>Eukaryota</taxon>
        <taxon>Metazoa</taxon>
        <taxon>Ecdysozoa</taxon>
        <taxon>Arthropoda</taxon>
        <taxon>Hexapoda</taxon>
        <taxon>Insecta</taxon>
        <taxon>Pterygota</taxon>
        <taxon>Neoptera</taxon>
        <taxon>Polyneoptera</taxon>
        <taxon>Dictyoptera</taxon>
        <taxon>Mantodea</taxon>
        <taxon>Eumantodea</taxon>
        <taxon>Mantoidea</taxon>
        <taxon>Mantidae</taxon>
        <taxon>Tenoderinae</taxon>
        <taxon>Tenoderini</taxon>
        <taxon>Tenodera</taxon>
    </lineage>
</organism>
<feature type="transmembrane region" description="Helical" evidence="17">
    <location>
        <begin position="48"/>
        <end position="74"/>
    </location>
</feature>
<evidence type="ECO:0000256" key="9">
    <source>
        <dbReference type="ARBA" id="ARBA00022967"/>
    </source>
</evidence>
<keyword evidence="6" id="KW-0679">Respiratory chain</keyword>
<comment type="function">
    <text evidence="17">Core subunit of the mitochondrial membrane respiratory chain NADH dehydrogenase (Complex I) which catalyzes electron transfer from NADH through the respiratory chain, using ubiquinone as an electron acceptor. Essential for the catalytic activity and assembly of complex I.</text>
</comment>
<keyword evidence="9" id="KW-1278">Translocase</keyword>